<dbReference type="RefSeq" id="WP_230623578.1">
    <property type="nucleotide sequence ID" value="NZ_JYHV01000013.1"/>
</dbReference>
<feature type="domain" description="NusG-like N-terminal" evidence="5">
    <location>
        <begin position="9"/>
        <end position="107"/>
    </location>
</feature>
<dbReference type="GO" id="GO:0001073">
    <property type="term" value="F:transcription antitermination factor activity, DNA binding"/>
    <property type="evidence" value="ECO:0007669"/>
    <property type="project" value="UniProtKB-UniRule"/>
</dbReference>
<keyword evidence="4" id="KW-0238">DNA-binding</keyword>
<dbReference type="PANTHER" id="PTHR30265">
    <property type="entry name" value="RHO-INTERACTING TRANSCRIPTION TERMINATION FACTOR NUSG"/>
    <property type="match status" value="1"/>
</dbReference>
<evidence type="ECO:0000256" key="3">
    <source>
        <dbReference type="ARBA" id="ARBA00023163"/>
    </source>
</evidence>
<dbReference type="CDD" id="cd09892">
    <property type="entry name" value="NGN_SP_RfaH"/>
    <property type="match status" value="1"/>
</dbReference>
<dbReference type="Proteomes" id="UP000032487">
    <property type="component" value="Unassembled WGS sequence"/>
</dbReference>
<sequence>MDRHTETPAKAWYLLQCKPRQDGRAQEHLMRQGFECFAPVFTVQAICAGKLREQQQPLFPGYVFIRMGAEDSWLSLRSTRGVNRVVAFCGQPCQVQDAIVDHLRQRCAAIGPRPALVPGDRVQVNVGGFAEMEAIFLSMEGEERVMLLLNVLNRQQRIQVSLASVQPVQRRAVSSL</sequence>
<dbReference type="GO" id="GO:0006354">
    <property type="term" value="P:DNA-templated transcription elongation"/>
    <property type="evidence" value="ECO:0007669"/>
    <property type="project" value="InterPro"/>
</dbReference>
<dbReference type="PATRIC" id="fig|316.101.peg.256"/>
<evidence type="ECO:0000256" key="4">
    <source>
        <dbReference type="HAMAP-Rule" id="MF_00951"/>
    </source>
</evidence>
<organism evidence="6 7">
    <name type="scientific">Stutzerimonas stutzeri</name>
    <name type="common">Pseudomonas stutzeri</name>
    <dbReference type="NCBI Taxonomy" id="316"/>
    <lineage>
        <taxon>Bacteria</taxon>
        <taxon>Pseudomonadati</taxon>
        <taxon>Pseudomonadota</taxon>
        <taxon>Gammaproteobacteria</taxon>
        <taxon>Pseudomonadales</taxon>
        <taxon>Pseudomonadaceae</taxon>
        <taxon>Stutzerimonas</taxon>
    </lineage>
</organism>
<dbReference type="PANTHER" id="PTHR30265:SF7">
    <property type="entry name" value="TRANSCRIPTION ANTITERMINATION PROTEIN RFAH"/>
    <property type="match status" value="1"/>
</dbReference>
<comment type="subunit">
    <text evidence="4">Interacts with both the nontemplate DNA and the RNA polymerase (RNAP).</text>
</comment>
<name>A0A0D9AQL4_STUST</name>
<dbReference type="SUPFAM" id="SSF82679">
    <property type="entry name" value="N-utilization substance G protein NusG, N-terminal domain"/>
    <property type="match status" value="1"/>
</dbReference>
<dbReference type="AlphaFoldDB" id="A0A0D9AQL4"/>
<evidence type="ECO:0000256" key="2">
    <source>
        <dbReference type="ARBA" id="ARBA00023015"/>
    </source>
</evidence>
<protein>
    <recommendedName>
        <fullName evidence="4">Transcription antitermination protein RfaH</fullName>
    </recommendedName>
</protein>
<dbReference type="InterPro" id="IPR036735">
    <property type="entry name" value="NGN_dom_sf"/>
</dbReference>
<dbReference type="Gene3D" id="3.30.70.940">
    <property type="entry name" value="NusG, N-terminal domain"/>
    <property type="match status" value="1"/>
</dbReference>
<evidence type="ECO:0000256" key="1">
    <source>
        <dbReference type="ARBA" id="ARBA00022814"/>
    </source>
</evidence>
<dbReference type="NCBIfam" id="NF006534">
    <property type="entry name" value="PRK09014.1"/>
    <property type="match status" value="1"/>
</dbReference>
<comment type="caution">
    <text evidence="6">The sequence shown here is derived from an EMBL/GenBank/DDBJ whole genome shotgun (WGS) entry which is preliminary data.</text>
</comment>
<evidence type="ECO:0000313" key="7">
    <source>
        <dbReference type="Proteomes" id="UP000032487"/>
    </source>
</evidence>
<comment type="function">
    <text evidence="4">Enhances distal genes transcription elongation in a specialized subset of operons that encode extracytoplasmic components.</text>
</comment>
<evidence type="ECO:0000259" key="5">
    <source>
        <dbReference type="SMART" id="SM00738"/>
    </source>
</evidence>
<keyword evidence="1 4" id="KW-0889">Transcription antitermination</keyword>
<dbReference type="InterPro" id="IPR006645">
    <property type="entry name" value="NGN-like_dom"/>
</dbReference>
<keyword evidence="2 4" id="KW-0805">Transcription regulation</keyword>
<dbReference type="SMART" id="SM00738">
    <property type="entry name" value="NGN"/>
    <property type="match status" value="1"/>
</dbReference>
<evidence type="ECO:0000313" key="6">
    <source>
        <dbReference type="EMBL" id="KJH82984.1"/>
    </source>
</evidence>
<comment type="similarity">
    <text evidence="4">Belongs to the RfaH family.</text>
</comment>
<dbReference type="HAMAP" id="MF_00951">
    <property type="entry name" value="RfaH"/>
    <property type="match status" value="1"/>
</dbReference>
<dbReference type="NCBIfam" id="TIGR01955">
    <property type="entry name" value="RfaH"/>
    <property type="match status" value="1"/>
</dbReference>
<proteinExistence type="inferred from homology"/>
<reference evidence="6 7" key="1">
    <citation type="submission" date="2015-02" db="EMBL/GenBank/DDBJ databases">
        <title>Draft genome sequence of Pseudomonas stutzeri NT0128 isolated from wheat (Triticum turgidum) rhizosphere.</title>
        <authorList>
            <person name="Tovi N."/>
            <person name="Frenk S."/>
            <person name="Hadar Y."/>
            <person name="Minz D."/>
        </authorList>
    </citation>
    <scope>NUCLEOTIDE SEQUENCE [LARGE SCALE GENOMIC DNA]</scope>
    <source>
        <strain evidence="6 7">NT0128</strain>
    </source>
</reference>
<dbReference type="EMBL" id="JYHV01000013">
    <property type="protein sequence ID" value="KJH82984.1"/>
    <property type="molecule type" value="Genomic_DNA"/>
</dbReference>
<dbReference type="GO" id="GO:0003677">
    <property type="term" value="F:DNA binding"/>
    <property type="evidence" value="ECO:0007669"/>
    <property type="project" value="UniProtKB-UniRule"/>
</dbReference>
<dbReference type="InterPro" id="IPR043425">
    <property type="entry name" value="NusG-like"/>
</dbReference>
<keyword evidence="3 4" id="KW-0804">Transcription</keyword>
<dbReference type="InterPro" id="IPR010215">
    <property type="entry name" value="Transcription_antiterm_RfaH"/>
</dbReference>
<dbReference type="Pfam" id="PF02357">
    <property type="entry name" value="NusG"/>
    <property type="match status" value="1"/>
</dbReference>
<accession>A0A0D9AQL4</accession>
<gene>
    <name evidence="4" type="primary">rfaH</name>
    <name evidence="6" type="ORF">UF78_06320</name>
</gene>
<dbReference type="GO" id="GO:0005829">
    <property type="term" value="C:cytosol"/>
    <property type="evidence" value="ECO:0007669"/>
    <property type="project" value="TreeGrafter"/>
</dbReference>